<sequence>TTLKGSDIPRLAGADGVDKGALLTGVQVGAVPPPLLSASTTGTSAIAPSLWDPSFNPLEFIESEINMVGDITRFAAASTEDLRKQSLG</sequence>
<keyword evidence="2" id="KW-1185">Reference proteome</keyword>
<comment type="caution">
    <text evidence="1">The sequence shown here is derived from an EMBL/GenBank/DDBJ whole genome shotgun (WGS) entry which is preliminary data.</text>
</comment>
<feature type="non-terminal residue" evidence="1">
    <location>
        <position position="1"/>
    </location>
</feature>
<reference evidence="1 2" key="1">
    <citation type="journal article" date="2018" name="Front. Plant Sci.">
        <title>Red Clover (Trifolium pratense) and Zigzag Clover (T. medium) - A Picture of Genomic Similarities and Differences.</title>
        <authorList>
            <person name="Dluhosova J."/>
            <person name="Istvanek J."/>
            <person name="Nedelnik J."/>
            <person name="Repkova J."/>
        </authorList>
    </citation>
    <scope>NUCLEOTIDE SEQUENCE [LARGE SCALE GENOMIC DNA]</scope>
    <source>
        <strain evidence="2">cv. 10/8</strain>
        <tissue evidence="1">Leaf</tissue>
    </source>
</reference>
<feature type="non-terminal residue" evidence="1">
    <location>
        <position position="88"/>
    </location>
</feature>
<protein>
    <submittedName>
        <fullName evidence="1">Uncharacterized protein</fullName>
    </submittedName>
</protein>
<evidence type="ECO:0000313" key="2">
    <source>
        <dbReference type="Proteomes" id="UP000265520"/>
    </source>
</evidence>
<dbReference type="AlphaFoldDB" id="A0A392TJV4"/>
<accession>A0A392TJV4</accession>
<name>A0A392TJV4_9FABA</name>
<dbReference type="EMBL" id="LXQA010599920">
    <property type="protein sequence ID" value="MCI61431.1"/>
    <property type="molecule type" value="Genomic_DNA"/>
</dbReference>
<evidence type="ECO:0000313" key="1">
    <source>
        <dbReference type="EMBL" id="MCI61431.1"/>
    </source>
</evidence>
<organism evidence="1 2">
    <name type="scientific">Trifolium medium</name>
    <dbReference type="NCBI Taxonomy" id="97028"/>
    <lineage>
        <taxon>Eukaryota</taxon>
        <taxon>Viridiplantae</taxon>
        <taxon>Streptophyta</taxon>
        <taxon>Embryophyta</taxon>
        <taxon>Tracheophyta</taxon>
        <taxon>Spermatophyta</taxon>
        <taxon>Magnoliopsida</taxon>
        <taxon>eudicotyledons</taxon>
        <taxon>Gunneridae</taxon>
        <taxon>Pentapetalae</taxon>
        <taxon>rosids</taxon>
        <taxon>fabids</taxon>
        <taxon>Fabales</taxon>
        <taxon>Fabaceae</taxon>
        <taxon>Papilionoideae</taxon>
        <taxon>50 kb inversion clade</taxon>
        <taxon>NPAAA clade</taxon>
        <taxon>Hologalegina</taxon>
        <taxon>IRL clade</taxon>
        <taxon>Trifolieae</taxon>
        <taxon>Trifolium</taxon>
    </lineage>
</organism>
<proteinExistence type="predicted"/>
<dbReference type="Proteomes" id="UP000265520">
    <property type="component" value="Unassembled WGS sequence"/>
</dbReference>